<dbReference type="Proteomes" id="UP000749646">
    <property type="component" value="Unassembled WGS sequence"/>
</dbReference>
<feature type="domain" description="CBS" evidence="5">
    <location>
        <begin position="383"/>
        <end position="441"/>
    </location>
</feature>
<evidence type="ECO:0000313" key="7">
    <source>
        <dbReference type="Proteomes" id="UP000749646"/>
    </source>
</evidence>
<dbReference type="Pfam" id="PF00571">
    <property type="entry name" value="CBS"/>
    <property type="match status" value="1"/>
</dbReference>
<keyword evidence="7" id="KW-1185">Reference proteome</keyword>
<comment type="cofactor">
    <cofactor evidence="1">
        <name>pyridoxal 5'-phosphate</name>
        <dbReference type="ChEBI" id="CHEBI:597326"/>
    </cofactor>
</comment>
<comment type="similarity">
    <text evidence="2">Belongs to the cysteine synthase/cystathionine beta-synthase family.</text>
</comment>
<evidence type="ECO:0000313" key="6">
    <source>
        <dbReference type="EMBL" id="KAG0006409.1"/>
    </source>
</evidence>
<evidence type="ECO:0000256" key="1">
    <source>
        <dbReference type="ARBA" id="ARBA00001933"/>
    </source>
</evidence>
<gene>
    <name evidence="6" type="ORF">BGZ65_008394</name>
</gene>
<evidence type="ECO:0000256" key="3">
    <source>
        <dbReference type="ARBA" id="ARBA00022898"/>
    </source>
</evidence>
<dbReference type="InterPro" id="IPR000644">
    <property type="entry name" value="CBS_dom"/>
</dbReference>
<dbReference type="PROSITE" id="PS51371">
    <property type="entry name" value="CBS"/>
    <property type="match status" value="1"/>
</dbReference>
<organism evidence="6 7">
    <name type="scientific">Modicella reniformis</name>
    <dbReference type="NCBI Taxonomy" id="1440133"/>
    <lineage>
        <taxon>Eukaryota</taxon>
        <taxon>Fungi</taxon>
        <taxon>Fungi incertae sedis</taxon>
        <taxon>Mucoromycota</taxon>
        <taxon>Mortierellomycotina</taxon>
        <taxon>Mortierellomycetes</taxon>
        <taxon>Mortierellales</taxon>
        <taxon>Mortierellaceae</taxon>
        <taxon>Modicella</taxon>
    </lineage>
</organism>
<evidence type="ECO:0000256" key="2">
    <source>
        <dbReference type="ARBA" id="ARBA00007103"/>
    </source>
</evidence>
<dbReference type="GO" id="GO:0006535">
    <property type="term" value="P:cysteine biosynthetic process from serine"/>
    <property type="evidence" value="ECO:0007669"/>
    <property type="project" value="InterPro"/>
</dbReference>
<dbReference type="PANTHER" id="PTHR10314">
    <property type="entry name" value="CYSTATHIONINE BETA-SYNTHASE"/>
    <property type="match status" value="1"/>
</dbReference>
<evidence type="ECO:0000256" key="4">
    <source>
        <dbReference type="PROSITE-ProRule" id="PRU00703"/>
    </source>
</evidence>
<proteinExistence type="inferred from homology"/>
<dbReference type="Pfam" id="PF00291">
    <property type="entry name" value="PALP"/>
    <property type="match status" value="1"/>
</dbReference>
<dbReference type="SUPFAM" id="SSF53686">
    <property type="entry name" value="Tryptophan synthase beta subunit-like PLP-dependent enzymes"/>
    <property type="match status" value="1"/>
</dbReference>
<dbReference type="InterPro" id="IPR001926">
    <property type="entry name" value="TrpB-like_PALP"/>
</dbReference>
<dbReference type="OrthoDB" id="2536440at2759"/>
<dbReference type="CDD" id="cd01561">
    <property type="entry name" value="CBS_like"/>
    <property type="match status" value="1"/>
</dbReference>
<dbReference type="InterPro" id="IPR036052">
    <property type="entry name" value="TrpB-like_PALP_sf"/>
</dbReference>
<keyword evidence="4" id="KW-0129">CBS domain</keyword>
<sequence>MADTRDSLEFPREKRQKGLFLQHIRTTQEHDYQDRTPSYHGCCTIGNTPIIRLNNTSNRAQIELLAKTEFSNPGGSIKDRVAQRVLDNLKAANKIKDSVTTLVIPSSGNLVISLALLAPQNGCYKVIGLIPERTSEDRIHLLKSLGVEIVRTLIEAHADSAESQFSIAKKIATDLPDAILVDEFADGANVQVHSQETAEEILIQCEGRLDVLVVGVETGGTITGIARTLKARIPGLKVVGVEPEHSSVQDGVSRAGAWKVEDIGGNFTPSILDKSLIDEWIQVSDQDSYSTARQLIREEGIFCGPSSGSVVAAALRYIQTLPKDGNQKPRILTILNDTARNYSSTLLSDDWLLEHDLMDETMAKSVAYHRHEKYRAASVEDLQLPAAVTVPPAATIGYALDLMMTREFSQLPVINPTNRKLMGYISLTTLTTLLEEGRAQESDLVSKWMFSFLKKNNKGGGAPRYQMITPNTPLADLSTFFEKHSFALVTDDQRRWCLGVATKYDLMTFLNRRQSSGRVF</sequence>
<dbReference type="PROSITE" id="PS00901">
    <property type="entry name" value="CYS_SYNTHASE"/>
    <property type="match status" value="1"/>
</dbReference>
<keyword evidence="3" id="KW-0663">Pyridoxal phosphate</keyword>
<dbReference type="InterPro" id="IPR050214">
    <property type="entry name" value="Cys_Synth/Cystath_Beta-Synth"/>
</dbReference>
<reference evidence="6" key="1">
    <citation type="journal article" date="2020" name="Fungal Divers.">
        <title>Resolving the Mortierellaceae phylogeny through synthesis of multi-gene phylogenetics and phylogenomics.</title>
        <authorList>
            <person name="Vandepol N."/>
            <person name="Liber J."/>
            <person name="Desiro A."/>
            <person name="Na H."/>
            <person name="Kennedy M."/>
            <person name="Barry K."/>
            <person name="Grigoriev I.V."/>
            <person name="Miller A.N."/>
            <person name="O'Donnell K."/>
            <person name="Stajich J.E."/>
            <person name="Bonito G."/>
        </authorList>
    </citation>
    <scope>NUCLEOTIDE SEQUENCE</scope>
    <source>
        <strain evidence="6">MES-2147</strain>
    </source>
</reference>
<protein>
    <recommendedName>
        <fullName evidence="5">CBS domain-containing protein</fullName>
    </recommendedName>
</protein>
<dbReference type="Gene3D" id="3.10.580.10">
    <property type="entry name" value="CBS-domain"/>
    <property type="match status" value="1"/>
</dbReference>
<dbReference type="AlphaFoldDB" id="A0A9P6MK96"/>
<dbReference type="Gene3D" id="3.40.50.1100">
    <property type="match status" value="2"/>
</dbReference>
<dbReference type="InterPro" id="IPR046342">
    <property type="entry name" value="CBS_dom_sf"/>
</dbReference>
<name>A0A9P6MK96_9FUNG</name>
<dbReference type="SUPFAM" id="SSF54631">
    <property type="entry name" value="CBS-domain pair"/>
    <property type="match status" value="1"/>
</dbReference>
<accession>A0A9P6MK96</accession>
<dbReference type="FunFam" id="3.40.50.1100:FF:000118">
    <property type="entry name" value="Related to CYS4-cystathionine beta-synthase"/>
    <property type="match status" value="1"/>
</dbReference>
<evidence type="ECO:0000259" key="5">
    <source>
        <dbReference type="PROSITE" id="PS51371"/>
    </source>
</evidence>
<dbReference type="InterPro" id="IPR001216">
    <property type="entry name" value="P-phosphate_BS"/>
</dbReference>
<comment type="caution">
    <text evidence="6">The sequence shown here is derived from an EMBL/GenBank/DDBJ whole genome shotgun (WGS) entry which is preliminary data.</text>
</comment>
<dbReference type="EMBL" id="JAAAHW010000125">
    <property type="protein sequence ID" value="KAG0006409.1"/>
    <property type="molecule type" value="Genomic_DNA"/>
</dbReference>
<dbReference type="SMART" id="SM00116">
    <property type="entry name" value="CBS"/>
    <property type="match status" value="1"/>
</dbReference>